<dbReference type="OrthoDB" id="10386310at2759"/>
<feature type="signal peptide" evidence="1">
    <location>
        <begin position="1"/>
        <end position="23"/>
    </location>
</feature>
<evidence type="ECO:0000256" key="1">
    <source>
        <dbReference type="SAM" id="SignalP"/>
    </source>
</evidence>
<dbReference type="AlphaFoldDB" id="A4RXV7"/>
<dbReference type="KEGG" id="olu:OSTLU_31833"/>
<dbReference type="GeneID" id="5001773"/>
<sequence length="1133" mass="116843">MRWRTSGRLWTAVVWTLATIARGRTATAQYQTTATTLTLEHVWPDTGAVYASTVVSLYGSGYANALPPMGCRFGEIVANKDSAASTTSKVVCATPTNVFAGFVAVGLAQATGKRYVPGSDDLVVDNGQHSFEFVVPWKLSKVNPEYAYKSGGEVLRLSGTHFRPGMLCTFKDSSLTSEYRFISSALAMCETRASSEAEGTVDLNLTPTHAVGGGGASVEYQTAPIIDGPLVSTTAVGGDVVIQASSSTPLSGAIASFTASPIRIGCWFDGIWVAATLRSERELVCKAPLQSFGTPSLSVVDMYAQRMFPTNATQTGWFTSFTVSKDEVVDVVLPSVGNAMRNTVADSSTLVDFFGRNLIAGSGSVGARICQALNPVTSPVLVTNQVQSKCDFPATPSETAALSTLRYGFHAVSAGAGASASAQFLIVSPPQITSVVPGFLRAGTVATFSGQNLMDPFRQTWCGHDGIALVAHAVSSALIRCSVPYHHQLPSGSSSSAHDLTIDVLSDLSSPGAGGTTMGWLPVANDLESITPNVGATSGGTRTVLKLTGGTIPTSSYYTPTCRFGTIVTSAIHVPGGGVACSSPAYAARNVTVGIDVESTIEFQYVAQIGVSAIVPGALPQNGGSISVYLDAALSSSYSADCVFVTSGGDKLKSSLADSSGTLKCASPQTGIGFATMAIVVSAASTNNTAFIDEAAGQYFDLEVQTRTPGVEVFLPTGANWVQAEEVIHAVTSDGSLLGDNSGDDDFWCVFGKAGIYGGSIYLSAASRVSGTILKCTVPDLDTLIVSGQSGFEIVIGICSSTEVSASSCTSYAGTRVRYEKKLGVSSVLPVNGTQAGGDVAVLVDSASVKGFGANVPSCRFGTIYPVAGTSVTGTGEINCVTPAHAAGVVPVSVPPLDLGLTALTFEYISVSTSQSVLSTTYGADPYVVAYLIEPTPMITEVVPWVGWSGSVVTLLGTNFPTGSAVKCRFGSVSVDAQVVSTAVIQCGDTSPITSDDVEEQRVAVTTSSGDSNPNVTTLAHYVITQGDISAIDAADGWQQGGNVVGVTVAKWVPEGYTSCRFGTITVQSRGGDGFGAIGKASVSQSSQWWSDSTDGKKIECVSPAGAQGNVNLGVSILGSTASSFIGTTFTYI</sequence>
<dbReference type="SUPFAM" id="SSF81296">
    <property type="entry name" value="E set domains"/>
    <property type="match status" value="4"/>
</dbReference>
<gene>
    <name evidence="3" type="ORF">OSTLU_31833</name>
</gene>
<evidence type="ECO:0000259" key="2">
    <source>
        <dbReference type="Pfam" id="PF01833"/>
    </source>
</evidence>
<dbReference type="EMBL" id="CP000585">
    <property type="protein sequence ID" value="ABO96113.1"/>
    <property type="molecule type" value="Genomic_DNA"/>
</dbReference>
<reference evidence="3 4" key="1">
    <citation type="journal article" date="2007" name="Proc. Natl. Acad. Sci. U.S.A.">
        <title>The tiny eukaryote Ostreococcus provides genomic insights into the paradox of plankton speciation.</title>
        <authorList>
            <person name="Palenik B."/>
            <person name="Grimwood J."/>
            <person name="Aerts A."/>
            <person name="Rouze P."/>
            <person name="Salamov A."/>
            <person name="Putnam N."/>
            <person name="Dupont C."/>
            <person name="Jorgensen R."/>
            <person name="Derelle E."/>
            <person name="Rombauts S."/>
            <person name="Zhou K."/>
            <person name="Otillar R."/>
            <person name="Merchant S.S."/>
            <person name="Podell S."/>
            <person name="Gaasterland T."/>
            <person name="Napoli C."/>
            <person name="Gendler K."/>
            <person name="Manuell A."/>
            <person name="Tai V."/>
            <person name="Vallon O."/>
            <person name="Piganeau G."/>
            <person name="Jancek S."/>
            <person name="Heijde M."/>
            <person name="Jabbari K."/>
            <person name="Bowler C."/>
            <person name="Lohr M."/>
            <person name="Robbens S."/>
            <person name="Werner G."/>
            <person name="Dubchak I."/>
            <person name="Pazour G.J."/>
            <person name="Ren Q."/>
            <person name="Paulsen I."/>
            <person name="Delwiche C."/>
            <person name="Schmutz J."/>
            <person name="Rokhsar D."/>
            <person name="Van de Peer Y."/>
            <person name="Moreau H."/>
            <person name="Grigoriev I.V."/>
        </authorList>
    </citation>
    <scope>NUCLEOTIDE SEQUENCE [LARGE SCALE GENOMIC DNA]</scope>
    <source>
        <strain evidence="3 4">CCE9901</strain>
    </source>
</reference>
<dbReference type="Pfam" id="PF01833">
    <property type="entry name" value="TIG"/>
    <property type="match status" value="2"/>
</dbReference>
<dbReference type="InterPro" id="IPR014756">
    <property type="entry name" value="Ig_E-set"/>
</dbReference>
<dbReference type="HOGENOM" id="CLU_009007_0_0_1"/>
<dbReference type="Gene3D" id="2.60.40.10">
    <property type="entry name" value="Immunoglobulins"/>
    <property type="match status" value="6"/>
</dbReference>
<dbReference type="Gramene" id="ABO96113">
    <property type="protein sequence ID" value="ABO96113"/>
    <property type="gene ID" value="OSTLU_31833"/>
</dbReference>
<name>A4RXV7_OSTLU</name>
<feature type="domain" description="IPT/TIG" evidence="2">
    <location>
        <begin position="140"/>
        <end position="206"/>
    </location>
</feature>
<dbReference type="RefSeq" id="XP_001417820.1">
    <property type="nucleotide sequence ID" value="XM_001417783.1"/>
</dbReference>
<keyword evidence="1" id="KW-0732">Signal</keyword>
<feature type="chain" id="PRO_5002672961" description="IPT/TIG domain-containing protein" evidence="1">
    <location>
        <begin position="24"/>
        <end position="1133"/>
    </location>
</feature>
<dbReference type="Proteomes" id="UP000001568">
    <property type="component" value="Chromosome 5"/>
</dbReference>
<evidence type="ECO:0000313" key="4">
    <source>
        <dbReference type="Proteomes" id="UP000001568"/>
    </source>
</evidence>
<dbReference type="OMA" id="ANVPSCR"/>
<accession>A4RXV7</accession>
<keyword evidence="4" id="KW-1185">Reference proteome</keyword>
<organism evidence="3 4">
    <name type="scientific">Ostreococcus lucimarinus (strain CCE9901)</name>
    <dbReference type="NCBI Taxonomy" id="436017"/>
    <lineage>
        <taxon>Eukaryota</taxon>
        <taxon>Viridiplantae</taxon>
        <taxon>Chlorophyta</taxon>
        <taxon>Mamiellophyceae</taxon>
        <taxon>Mamiellales</taxon>
        <taxon>Bathycoccaceae</taxon>
        <taxon>Ostreococcus</taxon>
    </lineage>
</organism>
<dbReference type="InterPro" id="IPR002909">
    <property type="entry name" value="IPT_dom"/>
</dbReference>
<dbReference type="InterPro" id="IPR013783">
    <property type="entry name" value="Ig-like_fold"/>
</dbReference>
<feature type="domain" description="IPT/TIG" evidence="2">
    <location>
        <begin position="937"/>
        <end position="987"/>
    </location>
</feature>
<proteinExistence type="predicted"/>
<protein>
    <recommendedName>
        <fullName evidence="2">IPT/TIG domain-containing protein</fullName>
    </recommendedName>
</protein>
<evidence type="ECO:0000313" key="3">
    <source>
        <dbReference type="EMBL" id="ABO96113.1"/>
    </source>
</evidence>